<evidence type="ECO:0000313" key="3">
    <source>
        <dbReference type="EMBL" id="KAH8077411.1"/>
    </source>
</evidence>
<name>A0A8K0UD69_9AGAR</name>
<keyword evidence="2" id="KW-0732">Signal</keyword>
<feature type="region of interest" description="Disordered" evidence="1">
    <location>
        <begin position="87"/>
        <end position="110"/>
    </location>
</feature>
<dbReference type="Proteomes" id="UP000813824">
    <property type="component" value="Unassembled WGS sequence"/>
</dbReference>
<protein>
    <submittedName>
        <fullName evidence="3">Uncharacterized protein</fullName>
    </submittedName>
</protein>
<organism evidence="3 4">
    <name type="scientific">Cristinia sonorae</name>
    <dbReference type="NCBI Taxonomy" id="1940300"/>
    <lineage>
        <taxon>Eukaryota</taxon>
        <taxon>Fungi</taxon>
        <taxon>Dikarya</taxon>
        <taxon>Basidiomycota</taxon>
        <taxon>Agaricomycotina</taxon>
        <taxon>Agaricomycetes</taxon>
        <taxon>Agaricomycetidae</taxon>
        <taxon>Agaricales</taxon>
        <taxon>Pleurotineae</taxon>
        <taxon>Stephanosporaceae</taxon>
        <taxon>Cristinia</taxon>
    </lineage>
</organism>
<evidence type="ECO:0000256" key="2">
    <source>
        <dbReference type="SAM" id="SignalP"/>
    </source>
</evidence>
<gene>
    <name evidence="3" type="ORF">BXZ70DRAFT_703605</name>
</gene>
<accession>A0A8K0UD69</accession>
<evidence type="ECO:0000256" key="1">
    <source>
        <dbReference type="SAM" id="MobiDB-lite"/>
    </source>
</evidence>
<proteinExistence type="predicted"/>
<dbReference type="EMBL" id="JAEVFJ010000064">
    <property type="protein sequence ID" value="KAH8077411.1"/>
    <property type="molecule type" value="Genomic_DNA"/>
</dbReference>
<keyword evidence="4" id="KW-1185">Reference proteome</keyword>
<dbReference type="AlphaFoldDB" id="A0A8K0UD69"/>
<comment type="caution">
    <text evidence="3">The sequence shown here is derived from an EMBL/GenBank/DDBJ whole genome shotgun (WGS) entry which is preliminary data.</text>
</comment>
<evidence type="ECO:0000313" key="4">
    <source>
        <dbReference type="Proteomes" id="UP000813824"/>
    </source>
</evidence>
<reference evidence="3" key="1">
    <citation type="journal article" date="2021" name="New Phytol.">
        <title>Evolutionary innovations through gain and loss of genes in the ectomycorrhizal Boletales.</title>
        <authorList>
            <person name="Wu G."/>
            <person name="Miyauchi S."/>
            <person name="Morin E."/>
            <person name="Kuo A."/>
            <person name="Drula E."/>
            <person name="Varga T."/>
            <person name="Kohler A."/>
            <person name="Feng B."/>
            <person name="Cao Y."/>
            <person name="Lipzen A."/>
            <person name="Daum C."/>
            <person name="Hundley H."/>
            <person name="Pangilinan J."/>
            <person name="Johnson J."/>
            <person name="Barry K."/>
            <person name="LaButti K."/>
            <person name="Ng V."/>
            <person name="Ahrendt S."/>
            <person name="Min B."/>
            <person name="Choi I.G."/>
            <person name="Park H."/>
            <person name="Plett J.M."/>
            <person name="Magnuson J."/>
            <person name="Spatafora J.W."/>
            <person name="Nagy L.G."/>
            <person name="Henrissat B."/>
            <person name="Grigoriev I.V."/>
            <person name="Yang Z.L."/>
            <person name="Xu J."/>
            <person name="Martin F.M."/>
        </authorList>
    </citation>
    <scope>NUCLEOTIDE SEQUENCE</scope>
    <source>
        <strain evidence="3">KKN 215</strain>
    </source>
</reference>
<sequence length="110" mass="12012">MRIPSMYICTLVVSAAMITAAPLPFAQVSSVQHDCVSTDHDIQLHSNLNRKRFRLSDFIRSHGRARISTFKFGTSPFQSGSILSGRPSAVIPSRSAPSRRALSSTPQAIL</sequence>
<feature type="chain" id="PRO_5035482327" evidence="2">
    <location>
        <begin position="21"/>
        <end position="110"/>
    </location>
</feature>
<feature type="signal peptide" evidence="2">
    <location>
        <begin position="1"/>
        <end position="20"/>
    </location>
</feature>